<dbReference type="EMBL" id="CP162551">
    <property type="protein sequence ID" value="XDI37803.1"/>
    <property type="molecule type" value="Genomic_DNA"/>
</dbReference>
<dbReference type="RefSeq" id="WP_368505131.1">
    <property type="nucleotide sequence ID" value="NZ_CP162551.1"/>
</dbReference>
<protein>
    <submittedName>
        <fullName evidence="2">DUF1538 domain-containing protein</fullName>
    </submittedName>
</protein>
<name>A0AB39BVH4_9BACI</name>
<evidence type="ECO:0000313" key="2">
    <source>
        <dbReference type="EMBL" id="XDI37803.1"/>
    </source>
</evidence>
<feature type="transmembrane region" description="Helical" evidence="1">
    <location>
        <begin position="180"/>
        <end position="198"/>
    </location>
</feature>
<gene>
    <name evidence="2" type="ORF">AB3N04_05645</name>
</gene>
<reference evidence="2" key="1">
    <citation type="submission" date="2024-07" db="EMBL/GenBank/DDBJ databases">
        <title>Identification and characteristics of an arsenic-resistant bacterial isolate, which belongs to a novel species.</title>
        <authorList>
            <person name="Juszczyk A."/>
            <person name="Kowalczyk A."/>
            <person name="Was K."/>
            <person name="Kosowicz W."/>
            <person name="Budzyn A."/>
            <person name="Latowski D."/>
        </authorList>
    </citation>
    <scope>NUCLEOTIDE SEQUENCE</scope>
    <source>
        <strain evidence="2">As8PL</strain>
    </source>
</reference>
<feature type="transmembrane region" description="Helical" evidence="1">
    <location>
        <begin position="36"/>
        <end position="58"/>
    </location>
</feature>
<feature type="transmembrane region" description="Helical" evidence="1">
    <location>
        <begin position="119"/>
        <end position="140"/>
    </location>
</feature>
<keyword evidence="1" id="KW-0812">Transmembrane</keyword>
<organism evidence="2">
    <name type="scientific">Alkalihalophilus sp. As8PL</name>
    <dbReference type="NCBI Taxonomy" id="3237103"/>
    <lineage>
        <taxon>Bacteria</taxon>
        <taxon>Bacillati</taxon>
        <taxon>Bacillota</taxon>
        <taxon>Bacilli</taxon>
        <taxon>Bacillales</taxon>
        <taxon>Bacillaceae</taxon>
        <taxon>Alkalihalophilus</taxon>
    </lineage>
</organism>
<accession>A0AB39BVH4</accession>
<dbReference type="AlphaFoldDB" id="A0AB39BVH4"/>
<feature type="transmembrane region" description="Helical" evidence="1">
    <location>
        <begin position="12"/>
        <end position="30"/>
    </location>
</feature>
<feature type="transmembrane region" description="Helical" evidence="1">
    <location>
        <begin position="210"/>
        <end position="229"/>
    </location>
</feature>
<feature type="transmembrane region" description="Helical" evidence="1">
    <location>
        <begin position="79"/>
        <end position="96"/>
    </location>
</feature>
<keyword evidence="1" id="KW-0472">Membrane</keyword>
<evidence type="ECO:0000256" key="1">
    <source>
        <dbReference type="SAM" id="Phobius"/>
    </source>
</evidence>
<sequence>MQNIKDTVKEVVYAIIPLSLVVIVLQFTMIGMPMEMFMQFIMGVIFVSIGLILFLLGVHIGLLPVGEMIGSALPKMGKAWLVVFFGFLLGFVATVAEPDVRVLAIQVDLVSDGIISRNILIYTVALGVAIFVGLAMLRILLNFPITYLLVGGYGLVFLLAAFTPAQFIPISFDAGGVTTGPMTVPFILALGVGVASVLRGKSASTDGFGLVALASIGPILAVLVLGVIYG</sequence>
<dbReference type="Pfam" id="PF07556">
    <property type="entry name" value="DUF1538"/>
    <property type="match status" value="1"/>
</dbReference>
<proteinExistence type="predicted"/>
<keyword evidence="1" id="KW-1133">Transmembrane helix</keyword>
<feature type="transmembrane region" description="Helical" evidence="1">
    <location>
        <begin position="147"/>
        <end position="168"/>
    </location>
</feature>
<dbReference type="InterPro" id="IPR011435">
    <property type="entry name" value="UmpAB"/>
</dbReference>